<keyword evidence="1" id="KW-0472">Membrane</keyword>
<evidence type="ECO:0000313" key="4">
    <source>
        <dbReference type="Proteomes" id="UP001249076"/>
    </source>
</evidence>
<evidence type="ECO:0000313" key="2">
    <source>
        <dbReference type="EMBL" id="MDR6767745.1"/>
    </source>
</evidence>
<keyword evidence="1" id="KW-1133">Transmembrane helix</keyword>
<protein>
    <submittedName>
        <fullName evidence="2">Uncharacterized protein</fullName>
    </submittedName>
</protein>
<dbReference type="AlphaFoldDB" id="A0AAJ2F1J4"/>
<accession>A0AAJ2F1J4</accession>
<dbReference type="EMBL" id="JAVDTL010000004">
    <property type="protein sequence ID" value="MDR6767745.1"/>
    <property type="molecule type" value="Genomic_DNA"/>
</dbReference>
<evidence type="ECO:0000256" key="1">
    <source>
        <dbReference type="SAM" id="Phobius"/>
    </source>
</evidence>
<feature type="transmembrane region" description="Helical" evidence="1">
    <location>
        <begin position="60"/>
        <end position="82"/>
    </location>
</feature>
<proteinExistence type="predicted"/>
<organism evidence="2 5">
    <name type="scientific">Acidovorax delafieldii</name>
    <name type="common">Pseudomonas delafieldii</name>
    <dbReference type="NCBI Taxonomy" id="47920"/>
    <lineage>
        <taxon>Bacteria</taxon>
        <taxon>Pseudomonadati</taxon>
        <taxon>Pseudomonadota</taxon>
        <taxon>Betaproteobacteria</taxon>
        <taxon>Burkholderiales</taxon>
        <taxon>Comamonadaceae</taxon>
        <taxon>Acidovorax</taxon>
    </lineage>
</organism>
<evidence type="ECO:0000313" key="3">
    <source>
        <dbReference type="EMBL" id="MDR6839727.1"/>
    </source>
</evidence>
<comment type="caution">
    <text evidence="2">The sequence shown here is derived from an EMBL/GenBank/DDBJ whole genome shotgun (WGS) entry which is preliminary data.</text>
</comment>
<reference evidence="2 4" key="1">
    <citation type="submission" date="2023-07" db="EMBL/GenBank/DDBJ databases">
        <title>Sorghum-associated microbial communities from plants grown in Nebraska, USA.</title>
        <authorList>
            <person name="Schachtman D."/>
        </authorList>
    </citation>
    <scope>NUCLEOTIDE SEQUENCE</scope>
    <source>
        <strain evidence="3 4">BE105</strain>
        <strain evidence="2">BE69</strain>
    </source>
</reference>
<keyword evidence="1" id="KW-0812">Transmembrane</keyword>
<dbReference type="RefSeq" id="WP_310047543.1">
    <property type="nucleotide sequence ID" value="NZ_JAVDTL010000004.1"/>
</dbReference>
<name>A0AAJ2F1J4_ACIDE</name>
<dbReference type="Proteomes" id="UP001249076">
    <property type="component" value="Unassembled WGS sequence"/>
</dbReference>
<dbReference type="EMBL" id="JAVDTS010000011">
    <property type="protein sequence ID" value="MDR6839727.1"/>
    <property type="molecule type" value="Genomic_DNA"/>
</dbReference>
<keyword evidence="4" id="KW-1185">Reference proteome</keyword>
<gene>
    <name evidence="2" type="ORF">J2W88_003026</name>
    <name evidence="3" type="ORF">J2W93_004595</name>
</gene>
<dbReference type="Proteomes" id="UP001253458">
    <property type="component" value="Unassembled WGS sequence"/>
</dbReference>
<sequence>MHNLAMPSDQLVQTALAILGPAAIWLSQSRTVHFQRWACIVGLVSQPFWFWSVWRSGQWGVGVVAVVCALAWLKGLWVHWLAPRPSSGLAMLSLPPESKLK</sequence>
<evidence type="ECO:0000313" key="5">
    <source>
        <dbReference type="Proteomes" id="UP001253458"/>
    </source>
</evidence>